<evidence type="ECO:0000256" key="1">
    <source>
        <dbReference type="ARBA" id="ARBA00023118"/>
    </source>
</evidence>
<accession>A0A839E0T8</accession>
<comment type="caution">
    <text evidence="4">The sequence shown here is derived from an EMBL/GenBank/DDBJ whole genome shotgun (WGS) entry which is preliminary data.</text>
</comment>
<protein>
    <submittedName>
        <fullName evidence="4">CRISPR/Cas system CSM-associated protein Csm3 (Group 7 of RAMP superfamily)</fullName>
    </submittedName>
</protein>
<dbReference type="AlphaFoldDB" id="A0A839E0T8"/>
<dbReference type="EMBL" id="JACGWZ010000003">
    <property type="protein sequence ID" value="MBA8825285.1"/>
    <property type="molecule type" value="Genomic_DNA"/>
</dbReference>
<organism evidence="4 5">
    <name type="scientific">Halosaccharopolyspora lacisalsi</name>
    <dbReference type="NCBI Taxonomy" id="1000566"/>
    <lineage>
        <taxon>Bacteria</taxon>
        <taxon>Bacillati</taxon>
        <taxon>Actinomycetota</taxon>
        <taxon>Actinomycetes</taxon>
        <taxon>Pseudonocardiales</taxon>
        <taxon>Pseudonocardiaceae</taxon>
        <taxon>Halosaccharopolyspora</taxon>
    </lineage>
</organism>
<evidence type="ECO:0000259" key="3">
    <source>
        <dbReference type="Pfam" id="PF03787"/>
    </source>
</evidence>
<dbReference type="Pfam" id="PF03787">
    <property type="entry name" value="RAMPs"/>
    <property type="match status" value="1"/>
</dbReference>
<gene>
    <name evidence="4" type="ORF">FHX42_002636</name>
</gene>
<dbReference type="PANTHER" id="PTHR35579:SF3">
    <property type="entry name" value="CRISPR SYSTEM CMS ENDORIBONUCLEASE CSM3"/>
    <property type="match status" value="1"/>
</dbReference>
<evidence type="ECO:0000313" key="5">
    <source>
        <dbReference type="Proteomes" id="UP000569329"/>
    </source>
</evidence>
<dbReference type="Proteomes" id="UP000569329">
    <property type="component" value="Unassembled WGS sequence"/>
</dbReference>
<sequence>MKVTLFTVRVRMLASGGVTGPESTKTSEGGHLLKLRRDPAGNIHLPGSTVAGSLRDHCRGDDRLVGVLGGTPEETKKPSAIQVLGTVPRTSIPHDEALSSHARTAIDRERGAASNSTFHSVQQLPSGTEFDIMLRWDDPDEQQYLAFLEAVKTWHPQFGRGASHGSGRCAVVGWGTEHYDLTTTEGLLAWIQQQNSYPNPDKSPGESAGAAQVLDLPMEIVDGLHMGTGKAVEDDDGTDLSRIMRDDEGYPILPGSSLKGVLRSRVEYICRVVGAQTCRDQRCGDCRPCWLFGYSGDNGQARRAAVAVLDARITEAHAEKRQHVAIDRFTGGAADALLYRDEVITAGQFRLLVEELAELDETDRLLLQAVATDLHDGLIGLGSNTTRGLGTVRITAPSWTPPENLNQLAALLTNGKHS</sequence>
<dbReference type="InterPro" id="IPR052216">
    <property type="entry name" value="CRISPR_Csm3_endoribonuclease"/>
</dbReference>
<keyword evidence="1" id="KW-0051">Antiviral defense</keyword>
<name>A0A839E0T8_9PSEU</name>
<dbReference type="CDD" id="cd09726">
    <property type="entry name" value="RAMP_I_III"/>
    <property type="match status" value="2"/>
</dbReference>
<dbReference type="PANTHER" id="PTHR35579">
    <property type="entry name" value="CRISPR SYSTEM CMS ENDORIBONUCLEASE CSM3"/>
    <property type="match status" value="1"/>
</dbReference>
<comment type="subunit">
    <text evidence="2">Part of the Csm effector complex that includes Cas10, Csm2, Csm3, Csm4 and Csm5.</text>
</comment>
<dbReference type="RefSeq" id="WP_182544489.1">
    <property type="nucleotide sequence ID" value="NZ_JACGWZ010000003.1"/>
</dbReference>
<dbReference type="GO" id="GO:0051607">
    <property type="term" value="P:defense response to virus"/>
    <property type="evidence" value="ECO:0007669"/>
    <property type="project" value="UniProtKB-KW"/>
</dbReference>
<reference evidence="4 5" key="1">
    <citation type="submission" date="2020-07" db="EMBL/GenBank/DDBJ databases">
        <title>Sequencing the genomes of 1000 actinobacteria strains.</title>
        <authorList>
            <person name="Klenk H.-P."/>
        </authorList>
    </citation>
    <scope>NUCLEOTIDE SEQUENCE [LARGE SCALE GENOMIC DNA]</scope>
    <source>
        <strain evidence="4 5">DSM 45975</strain>
    </source>
</reference>
<dbReference type="InterPro" id="IPR005537">
    <property type="entry name" value="RAMP_III_fam"/>
</dbReference>
<proteinExistence type="predicted"/>
<keyword evidence="5" id="KW-1185">Reference proteome</keyword>
<evidence type="ECO:0000256" key="2">
    <source>
        <dbReference type="ARBA" id="ARBA00093789"/>
    </source>
</evidence>
<feature type="domain" description="CRISPR type III-associated protein" evidence="3">
    <location>
        <begin position="221"/>
        <end position="393"/>
    </location>
</feature>
<evidence type="ECO:0000313" key="4">
    <source>
        <dbReference type="EMBL" id="MBA8825285.1"/>
    </source>
</evidence>